<feature type="domain" description="Fibronectin type-III" evidence="3">
    <location>
        <begin position="118"/>
        <end position="215"/>
    </location>
</feature>
<proteinExistence type="predicted"/>
<comment type="caution">
    <text evidence="4">The sequence shown here is derived from an EMBL/GenBank/DDBJ whole genome shotgun (WGS) entry which is preliminary data.</text>
</comment>
<evidence type="ECO:0000313" key="5">
    <source>
        <dbReference type="Proteomes" id="UP000829720"/>
    </source>
</evidence>
<keyword evidence="2" id="KW-1133">Transmembrane helix</keyword>
<dbReference type="SMART" id="SM00060">
    <property type="entry name" value="FN3"/>
    <property type="match status" value="2"/>
</dbReference>
<evidence type="ECO:0000256" key="1">
    <source>
        <dbReference type="SAM" id="MobiDB-lite"/>
    </source>
</evidence>
<dbReference type="InterPro" id="IPR013783">
    <property type="entry name" value="Ig-like_fold"/>
</dbReference>
<dbReference type="SUPFAM" id="SSF49265">
    <property type="entry name" value="Fibronectin type III"/>
    <property type="match status" value="1"/>
</dbReference>
<keyword evidence="2" id="KW-0812">Transmembrane</keyword>
<dbReference type="InterPro" id="IPR050617">
    <property type="entry name" value="E3_ligase_FN3/SPRY"/>
</dbReference>
<name>A0A8T3D5H9_9TELE</name>
<keyword evidence="5" id="KW-1185">Reference proteome</keyword>
<dbReference type="PANTHER" id="PTHR24099:SF11">
    <property type="entry name" value="FIBRONECTIN TYPE III DOMAIN-CONTAINING 3BA-RELATED"/>
    <property type="match status" value="1"/>
</dbReference>
<evidence type="ECO:0000313" key="4">
    <source>
        <dbReference type="EMBL" id="KAI1891302.1"/>
    </source>
</evidence>
<organism evidence="4 5">
    <name type="scientific">Albula goreensis</name>
    <dbReference type="NCBI Taxonomy" id="1534307"/>
    <lineage>
        <taxon>Eukaryota</taxon>
        <taxon>Metazoa</taxon>
        <taxon>Chordata</taxon>
        <taxon>Craniata</taxon>
        <taxon>Vertebrata</taxon>
        <taxon>Euteleostomi</taxon>
        <taxon>Actinopterygii</taxon>
        <taxon>Neopterygii</taxon>
        <taxon>Teleostei</taxon>
        <taxon>Albuliformes</taxon>
        <taxon>Albulidae</taxon>
        <taxon>Albula</taxon>
    </lineage>
</organism>
<feature type="transmembrane region" description="Helical" evidence="2">
    <location>
        <begin position="241"/>
        <end position="264"/>
    </location>
</feature>
<dbReference type="Pfam" id="PF00041">
    <property type="entry name" value="fn3"/>
    <property type="match status" value="1"/>
</dbReference>
<evidence type="ECO:0000256" key="2">
    <source>
        <dbReference type="SAM" id="Phobius"/>
    </source>
</evidence>
<sequence length="266" mass="29431">MRSEQARSARRSRLGPGRCPPRPHLDCAASGPQSLKLKWGDVSSTKIPPSDDMAYTLQMEDRNQRFVTIYRGRSHTYKVQRLTESSSYCFRIQAVSEAGEGPFSEPYTFSTTKSVPPALRAPRVVQLEGNVCDVTWETVPPMRGDPVSYVLQVLVGRESEYKQVFKGEEAGFQVSGLQCNTEYRFRVCVCRRCGGGPQELCGPFSPPSLLSPRRAELPLPGEPGAAEAGKAHSMISSDEQFAAVIVLGFAAFSVLMAFILQYFFMN</sequence>
<dbReference type="InterPro" id="IPR036116">
    <property type="entry name" value="FN3_sf"/>
</dbReference>
<reference evidence="4" key="1">
    <citation type="submission" date="2021-01" db="EMBL/GenBank/DDBJ databases">
        <authorList>
            <person name="Zahm M."/>
            <person name="Roques C."/>
            <person name="Cabau C."/>
            <person name="Klopp C."/>
            <person name="Donnadieu C."/>
            <person name="Jouanno E."/>
            <person name="Lampietro C."/>
            <person name="Louis A."/>
            <person name="Herpin A."/>
            <person name="Echchiki A."/>
            <person name="Berthelot C."/>
            <person name="Parey E."/>
            <person name="Roest-Crollius H."/>
            <person name="Braasch I."/>
            <person name="Postlethwait J."/>
            <person name="Bobe J."/>
            <person name="Montfort J."/>
            <person name="Bouchez O."/>
            <person name="Begum T."/>
            <person name="Mejri S."/>
            <person name="Adams A."/>
            <person name="Chen W.-J."/>
            <person name="Guiguen Y."/>
        </authorList>
    </citation>
    <scope>NUCLEOTIDE SEQUENCE</scope>
    <source>
        <tissue evidence="4">Blood</tissue>
    </source>
</reference>
<evidence type="ECO:0000259" key="3">
    <source>
        <dbReference type="PROSITE" id="PS50853"/>
    </source>
</evidence>
<dbReference type="Proteomes" id="UP000829720">
    <property type="component" value="Unassembled WGS sequence"/>
</dbReference>
<gene>
    <name evidence="4" type="ORF">AGOR_G00142400</name>
</gene>
<accession>A0A8T3D5H9</accession>
<dbReference type="OrthoDB" id="443915at2759"/>
<keyword evidence="2" id="KW-0472">Membrane</keyword>
<dbReference type="FunFam" id="2.60.40.10:FF:000185">
    <property type="entry name" value="Fibronectin type III domain containing 3A"/>
    <property type="match status" value="1"/>
</dbReference>
<dbReference type="Gene3D" id="2.60.40.10">
    <property type="entry name" value="Immunoglobulins"/>
    <property type="match status" value="2"/>
</dbReference>
<protein>
    <recommendedName>
        <fullName evidence="3">Fibronectin type-III domain-containing protein</fullName>
    </recommendedName>
</protein>
<dbReference type="PANTHER" id="PTHR24099">
    <property type="entry name" value="E3 UBIQUITIN-PROTEIN LIGASE TRIM36-RELATED"/>
    <property type="match status" value="1"/>
</dbReference>
<dbReference type="AlphaFoldDB" id="A0A8T3D5H9"/>
<feature type="region of interest" description="Disordered" evidence="1">
    <location>
        <begin position="1"/>
        <end position="27"/>
    </location>
</feature>
<dbReference type="PROSITE" id="PS50853">
    <property type="entry name" value="FN3"/>
    <property type="match status" value="2"/>
</dbReference>
<feature type="domain" description="Fibronectin type-III" evidence="3">
    <location>
        <begin position="20"/>
        <end position="114"/>
    </location>
</feature>
<dbReference type="EMBL" id="JAERUA010000013">
    <property type="protein sequence ID" value="KAI1891302.1"/>
    <property type="molecule type" value="Genomic_DNA"/>
</dbReference>
<dbReference type="InterPro" id="IPR003961">
    <property type="entry name" value="FN3_dom"/>
</dbReference>
<dbReference type="CDD" id="cd00063">
    <property type="entry name" value="FN3"/>
    <property type="match status" value="2"/>
</dbReference>